<dbReference type="EMBL" id="MU790548">
    <property type="protein sequence ID" value="KAJ3998932.1"/>
    <property type="molecule type" value="Genomic_DNA"/>
</dbReference>
<sequence>MAIRPYFGVVSILIGDIEFRFDVLNLSPFFQYELNLIFDLTPRRAYPTVLTGMQKLYMDNILHLQMMLRTRMWTQSIDTSFGLWSEEEDPFKRLIKAHRQSKHLLLSSPPTSANVAERTSGFGHMYVETAGGIHSPTPCWAKLSNTGRCLPTSILVYNSGDAKLGGISTTIAAYEALVLRGYIVDVLVVFNDPSRRLKYGNSDYLGNHLSERVGYGKISSPAHPYPDFVTSEFSPPFPYR</sequence>
<keyword evidence="4" id="KW-1185">Reference proteome</keyword>
<protein>
    <submittedName>
        <fullName evidence="3">Uncharacterized protein</fullName>
    </submittedName>
</protein>
<reference evidence="3" key="1">
    <citation type="submission" date="2022-08" db="EMBL/GenBank/DDBJ databases">
        <authorList>
            <consortium name="DOE Joint Genome Institute"/>
            <person name="Min B."/>
            <person name="Riley R."/>
            <person name="Sierra-Patev S."/>
            <person name="Naranjo-Ortiz M."/>
            <person name="Looney B."/>
            <person name="Konkel Z."/>
            <person name="Slot J.C."/>
            <person name="Sakamoto Y."/>
            <person name="Steenwyk J.L."/>
            <person name="Rokas A."/>
            <person name="Carro J."/>
            <person name="Camarero S."/>
            <person name="Ferreira P."/>
            <person name="Molpeceres G."/>
            <person name="Ruiz-Duenas F.J."/>
            <person name="Serrano A."/>
            <person name="Henrissat B."/>
            <person name="Drula E."/>
            <person name="Hughes K.W."/>
            <person name="Mata J.L."/>
            <person name="Ishikawa N.K."/>
            <person name="Vargas-Isla R."/>
            <person name="Ushijima S."/>
            <person name="Smith C.A."/>
            <person name="Ahrendt S."/>
            <person name="Andreopoulos W."/>
            <person name="He G."/>
            <person name="Labutti K."/>
            <person name="Lipzen A."/>
            <person name="Ng V."/>
            <person name="Sandor L."/>
            <person name="Barry K."/>
            <person name="Martinez A.T."/>
            <person name="Xiao Y."/>
            <person name="Gibbons J.G."/>
            <person name="Terashima K."/>
            <person name="Hibbett D.S."/>
            <person name="Grigoriev I.V."/>
        </authorList>
    </citation>
    <scope>NUCLEOTIDE SEQUENCE</scope>
    <source>
        <strain evidence="3">TFB10827</strain>
    </source>
</reference>
<evidence type="ECO:0000313" key="3">
    <source>
        <dbReference type="EMBL" id="KAJ3998932.1"/>
    </source>
</evidence>
<organism evidence="3 4">
    <name type="scientific">Lentinula boryana</name>
    <dbReference type="NCBI Taxonomy" id="40481"/>
    <lineage>
        <taxon>Eukaryota</taxon>
        <taxon>Fungi</taxon>
        <taxon>Dikarya</taxon>
        <taxon>Basidiomycota</taxon>
        <taxon>Agaricomycotina</taxon>
        <taxon>Agaricomycetes</taxon>
        <taxon>Agaricomycetidae</taxon>
        <taxon>Agaricales</taxon>
        <taxon>Marasmiineae</taxon>
        <taxon>Omphalotaceae</taxon>
        <taxon>Lentinula</taxon>
    </lineage>
</organism>
<evidence type="ECO:0000256" key="2">
    <source>
        <dbReference type="ARBA" id="ARBA00022679"/>
    </source>
</evidence>
<keyword evidence="2" id="KW-0808">Transferase</keyword>
<name>A0ABQ8QJW6_9AGAR</name>
<proteinExistence type="predicted"/>
<dbReference type="Proteomes" id="UP001163828">
    <property type="component" value="Unassembled WGS sequence"/>
</dbReference>
<comment type="caution">
    <text evidence="3">The sequence shown here is derived from an EMBL/GenBank/DDBJ whole genome shotgun (WGS) entry which is preliminary data.</text>
</comment>
<dbReference type="CDD" id="cd03109">
    <property type="entry name" value="DTBS"/>
    <property type="match status" value="1"/>
</dbReference>
<dbReference type="InterPro" id="IPR027417">
    <property type="entry name" value="P-loop_NTPase"/>
</dbReference>
<dbReference type="PANTHER" id="PTHR42684">
    <property type="entry name" value="ADENOSYLMETHIONINE-8-AMINO-7-OXONONANOATE AMINOTRANSFERASE"/>
    <property type="match status" value="1"/>
</dbReference>
<dbReference type="Gene3D" id="3.40.50.300">
    <property type="entry name" value="P-loop containing nucleotide triphosphate hydrolases"/>
    <property type="match status" value="1"/>
</dbReference>
<gene>
    <name evidence="3" type="ORF">F5050DRAFT_1805447</name>
</gene>
<accession>A0ABQ8QJW6</accession>
<keyword evidence="1" id="KW-0032">Aminotransferase</keyword>
<dbReference type="PANTHER" id="PTHR42684:SF3">
    <property type="entry name" value="ADENOSYLMETHIONINE-8-AMINO-7-OXONONANOATE AMINOTRANSFERASE"/>
    <property type="match status" value="1"/>
</dbReference>
<evidence type="ECO:0000256" key="1">
    <source>
        <dbReference type="ARBA" id="ARBA00022576"/>
    </source>
</evidence>
<evidence type="ECO:0000313" key="4">
    <source>
        <dbReference type="Proteomes" id="UP001163828"/>
    </source>
</evidence>